<dbReference type="CDD" id="cd00085">
    <property type="entry name" value="HNHc"/>
    <property type="match status" value="1"/>
</dbReference>
<dbReference type="REBASE" id="272123">
    <property type="entry name" value="Sgr3E1ORF1601P"/>
</dbReference>
<sequence>MIRLTRVPLPQATLTSMAGYTGDIGQAAVPKQRARQLWKQTSVRRHIHPVLKGALAEMAPGLERCMYCGDNQGTDIDHFEPVRVNPLRTFDWNNHLLACSLCNSHLKRDLFPLADDGTPLLIDPSSEDPAPHLHLSLAAGEYIDLTDRGTATIKVFGLNRRILVRGRLNAYRITPLLLNKWRTALEKDDLEEVAACAATIWEQPTADVVHAMFHQAVVPGAEDIFTDESDTLALLRDPAIRTGLLGTC</sequence>
<name>A0AAI8PLN5_9ACTN</name>
<accession>A0AAI8PLN5</accession>
<dbReference type="AlphaFoldDB" id="A0AAI8PLN5"/>
<evidence type="ECO:0000313" key="1">
    <source>
        <dbReference type="EMBL" id="AYC37384.1"/>
    </source>
</evidence>
<evidence type="ECO:0008006" key="3">
    <source>
        <dbReference type="Google" id="ProtNLM"/>
    </source>
</evidence>
<protein>
    <recommendedName>
        <fullName evidence="3">HNH nuclease domain-containing protein</fullName>
    </recommendedName>
</protein>
<dbReference type="Gene3D" id="1.10.30.50">
    <property type="match status" value="1"/>
</dbReference>
<gene>
    <name evidence="1" type="ORF">DWG14_01601</name>
</gene>
<evidence type="ECO:0000313" key="2">
    <source>
        <dbReference type="Proteomes" id="UP000265765"/>
    </source>
</evidence>
<proteinExistence type="predicted"/>
<dbReference type="Proteomes" id="UP000265765">
    <property type="component" value="Chromosome"/>
</dbReference>
<organism evidence="1 2">
    <name type="scientific">Streptomyces griseorubiginosus</name>
    <dbReference type="NCBI Taxonomy" id="67304"/>
    <lineage>
        <taxon>Bacteria</taxon>
        <taxon>Bacillati</taxon>
        <taxon>Actinomycetota</taxon>
        <taxon>Actinomycetes</taxon>
        <taxon>Kitasatosporales</taxon>
        <taxon>Streptomycetaceae</taxon>
        <taxon>Streptomyces</taxon>
    </lineage>
</organism>
<dbReference type="EMBL" id="CP032427">
    <property type="protein sequence ID" value="AYC37384.1"/>
    <property type="molecule type" value="Genomic_DNA"/>
</dbReference>
<dbReference type="InterPro" id="IPR003615">
    <property type="entry name" value="HNH_nuc"/>
</dbReference>
<dbReference type="KEGG" id="sge:DWG14_01601"/>
<reference evidence="1 2" key="1">
    <citation type="submission" date="2018-09" db="EMBL/GenBank/DDBJ databases">
        <title>Production of Trimethoprim by Streptomyces sp. 3E-1.</title>
        <authorList>
            <person name="Kang H.J."/>
            <person name="Kim S.B."/>
        </authorList>
    </citation>
    <scope>NUCLEOTIDE SEQUENCE [LARGE SCALE GENOMIC DNA]</scope>
    <source>
        <strain evidence="1 2">3E-1</strain>
    </source>
</reference>